<reference evidence="1 2" key="1">
    <citation type="journal article" date="2018" name="Front. Plant Sci.">
        <title>Red Clover (Trifolium pratense) and Zigzag Clover (T. medium) - A Picture of Genomic Similarities and Differences.</title>
        <authorList>
            <person name="Dluhosova J."/>
            <person name="Istvanek J."/>
            <person name="Nedelnik J."/>
            <person name="Repkova J."/>
        </authorList>
    </citation>
    <scope>NUCLEOTIDE SEQUENCE [LARGE SCALE GENOMIC DNA]</scope>
    <source>
        <strain evidence="2">cv. 10/8</strain>
        <tissue evidence="1">Leaf</tissue>
    </source>
</reference>
<organism evidence="1 2">
    <name type="scientific">Trifolium medium</name>
    <dbReference type="NCBI Taxonomy" id="97028"/>
    <lineage>
        <taxon>Eukaryota</taxon>
        <taxon>Viridiplantae</taxon>
        <taxon>Streptophyta</taxon>
        <taxon>Embryophyta</taxon>
        <taxon>Tracheophyta</taxon>
        <taxon>Spermatophyta</taxon>
        <taxon>Magnoliopsida</taxon>
        <taxon>eudicotyledons</taxon>
        <taxon>Gunneridae</taxon>
        <taxon>Pentapetalae</taxon>
        <taxon>rosids</taxon>
        <taxon>fabids</taxon>
        <taxon>Fabales</taxon>
        <taxon>Fabaceae</taxon>
        <taxon>Papilionoideae</taxon>
        <taxon>50 kb inversion clade</taxon>
        <taxon>NPAAA clade</taxon>
        <taxon>Hologalegina</taxon>
        <taxon>IRL clade</taxon>
        <taxon>Trifolieae</taxon>
        <taxon>Trifolium</taxon>
    </lineage>
</organism>
<dbReference type="EMBL" id="LXQA010186870">
    <property type="protein sequence ID" value="MCI31407.1"/>
    <property type="molecule type" value="Genomic_DNA"/>
</dbReference>
<dbReference type="Proteomes" id="UP000265520">
    <property type="component" value="Unassembled WGS sequence"/>
</dbReference>
<accession>A0A392R593</accession>
<dbReference type="PANTHER" id="PTHR31293:SF12">
    <property type="entry name" value="RNI-LIKE SUPERFAMILY PROTEIN"/>
    <property type="match status" value="1"/>
</dbReference>
<evidence type="ECO:0000313" key="2">
    <source>
        <dbReference type="Proteomes" id="UP000265520"/>
    </source>
</evidence>
<comment type="caution">
    <text evidence="1">The sequence shown here is derived from an EMBL/GenBank/DDBJ whole genome shotgun (WGS) entry which is preliminary data.</text>
</comment>
<dbReference type="PANTHER" id="PTHR31293">
    <property type="entry name" value="RNI-LIKE SUPERFAMILY PROTEIN"/>
    <property type="match status" value="1"/>
</dbReference>
<dbReference type="InterPro" id="IPR055294">
    <property type="entry name" value="FBL60-like"/>
</dbReference>
<dbReference type="AlphaFoldDB" id="A0A392R593"/>
<keyword evidence="2" id="KW-1185">Reference proteome</keyword>
<evidence type="ECO:0000313" key="1">
    <source>
        <dbReference type="EMBL" id="MCI31407.1"/>
    </source>
</evidence>
<sequence>WRHLWKYLQVFRFDESDFDYRKKKFPLFVNAVLALRKSRDIRNSHLTLYEDYDCIDMWLHAAVGPHLQELSLTSDDPWVRVTLPPSLLMNCTNLVSLR</sequence>
<name>A0A392R593_9FABA</name>
<proteinExistence type="predicted"/>
<feature type="non-terminal residue" evidence="1">
    <location>
        <position position="1"/>
    </location>
</feature>
<protein>
    <submittedName>
        <fullName evidence="1">F-box/RNI/FBD-like domain protein</fullName>
    </submittedName>
</protein>